<keyword evidence="2" id="KW-1185">Reference proteome</keyword>
<sequence length="61" mass="7158">MKDKTKEFTFNKDCTDCKIIGWCDECLLTPSSEQLQADLQLIKLHESLRTDLVIKRKTRTK</sequence>
<dbReference type="RefSeq" id="YP_010110568.1">
    <property type="nucleotide sequence ID" value="NC_055872.1"/>
</dbReference>
<dbReference type="Proteomes" id="UP000594051">
    <property type="component" value="Segment"/>
</dbReference>
<dbReference type="KEGG" id="vg:65128881"/>
<proteinExistence type="predicted"/>
<dbReference type="GeneID" id="65128881"/>
<evidence type="ECO:0000313" key="2">
    <source>
        <dbReference type="Proteomes" id="UP000594051"/>
    </source>
</evidence>
<reference evidence="1 2" key="1">
    <citation type="submission" date="2020-07" db="EMBL/GenBank/DDBJ databases">
        <title>Taxonomic proposal: Crassvirales, a new order of highly abundant and diverse bacterial viruses.</title>
        <authorList>
            <person name="Shkoporov A.N."/>
            <person name="Stockdale S.R."/>
            <person name="Guerin E."/>
            <person name="Ross R.P."/>
            <person name="Hill C."/>
        </authorList>
    </citation>
    <scope>NUCLEOTIDE SEQUENCE [LARGE SCALE GENOMIC DNA]</scope>
</reference>
<evidence type="ECO:0000313" key="1">
    <source>
        <dbReference type="EMBL" id="QOR58410.1"/>
    </source>
</evidence>
<name>A0A7M1RZG8_9CAUD</name>
<protein>
    <submittedName>
        <fullName evidence="1">Uncharacterized protein</fullName>
    </submittedName>
</protein>
<accession>A0A7M1RZG8</accession>
<organism evidence="1 2">
    <name type="scientific">uncultured phage cr118_1</name>
    <dbReference type="NCBI Taxonomy" id="2772063"/>
    <lineage>
        <taxon>Viruses</taxon>
        <taxon>Duplodnaviria</taxon>
        <taxon>Heunggongvirae</taxon>
        <taxon>Uroviricota</taxon>
        <taxon>Caudoviricetes</taxon>
        <taxon>Crassvirales</taxon>
        <taxon>Suoliviridae</taxon>
        <taxon>Uncouvirinae</taxon>
        <taxon>Besingivirus</taxon>
        <taxon>Besingivirus coli</taxon>
    </lineage>
</organism>
<dbReference type="EMBL" id="MT774379">
    <property type="protein sequence ID" value="QOR58410.1"/>
    <property type="molecule type" value="Genomic_DNA"/>
</dbReference>